<evidence type="ECO:0000256" key="4">
    <source>
        <dbReference type="ARBA" id="ARBA00022741"/>
    </source>
</evidence>
<dbReference type="Pfam" id="PF01656">
    <property type="entry name" value="CbiA"/>
    <property type="match status" value="1"/>
</dbReference>
<gene>
    <name evidence="12" type="primary">cpsD</name>
    <name evidence="12" type="ORF">GALL_141170</name>
</gene>
<evidence type="ECO:0000256" key="5">
    <source>
        <dbReference type="ARBA" id="ARBA00022840"/>
    </source>
</evidence>
<keyword evidence="7 9" id="KW-0472">Membrane</keyword>
<evidence type="ECO:0000256" key="3">
    <source>
        <dbReference type="ARBA" id="ARBA00022692"/>
    </source>
</evidence>
<dbReference type="Gene3D" id="3.40.50.300">
    <property type="entry name" value="P-loop containing nucleotide triphosphate hydrolases"/>
    <property type="match status" value="1"/>
</dbReference>
<evidence type="ECO:0000313" key="12">
    <source>
        <dbReference type="EMBL" id="OIR03700.1"/>
    </source>
</evidence>
<dbReference type="NCBIfam" id="TIGR01007">
    <property type="entry name" value="eps_fam"/>
    <property type="match status" value="1"/>
</dbReference>
<dbReference type="EC" id="2.7.10.2" evidence="12"/>
<dbReference type="EMBL" id="MLJW01000063">
    <property type="protein sequence ID" value="OIR03700.1"/>
    <property type="molecule type" value="Genomic_DNA"/>
</dbReference>
<evidence type="ECO:0000256" key="7">
    <source>
        <dbReference type="ARBA" id="ARBA00023136"/>
    </source>
</evidence>
<keyword evidence="6 9" id="KW-1133">Transmembrane helix</keyword>
<reference evidence="12" key="1">
    <citation type="submission" date="2016-10" db="EMBL/GenBank/DDBJ databases">
        <title>Sequence of Gallionella enrichment culture.</title>
        <authorList>
            <person name="Poehlein A."/>
            <person name="Muehling M."/>
            <person name="Daniel R."/>
        </authorList>
    </citation>
    <scope>NUCLEOTIDE SEQUENCE</scope>
</reference>
<comment type="caution">
    <text evidence="12">The sequence shown here is derived from an EMBL/GenBank/DDBJ whole genome shotgun (WGS) entry which is preliminary data.</text>
</comment>
<dbReference type="InterPro" id="IPR005702">
    <property type="entry name" value="Wzc-like_C"/>
</dbReference>
<keyword evidence="3 9" id="KW-0812">Transmembrane</keyword>
<name>A0A1J5SPZ5_9ZZZZ</name>
<evidence type="ECO:0000256" key="2">
    <source>
        <dbReference type="ARBA" id="ARBA00022475"/>
    </source>
</evidence>
<comment type="subcellular location">
    <subcellularLocation>
        <location evidence="1">Cell membrane</location>
        <topology evidence="1">Multi-pass membrane protein</topology>
    </subcellularLocation>
</comment>
<keyword evidence="5" id="KW-0067">ATP-binding</keyword>
<protein>
    <submittedName>
        <fullName evidence="12">Tyrosine-protein kinase CpsD</fullName>
        <ecNumber evidence="12">2.7.10.2</ecNumber>
    </submittedName>
</protein>
<feature type="region of interest" description="Disordered" evidence="8">
    <location>
        <begin position="1"/>
        <end position="24"/>
    </location>
</feature>
<evidence type="ECO:0000256" key="1">
    <source>
        <dbReference type="ARBA" id="ARBA00004651"/>
    </source>
</evidence>
<keyword evidence="2" id="KW-1003">Cell membrane</keyword>
<proteinExistence type="predicted"/>
<organism evidence="12">
    <name type="scientific">mine drainage metagenome</name>
    <dbReference type="NCBI Taxonomy" id="410659"/>
    <lineage>
        <taxon>unclassified sequences</taxon>
        <taxon>metagenomes</taxon>
        <taxon>ecological metagenomes</taxon>
    </lineage>
</organism>
<dbReference type="InterPro" id="IPR050445">
    <property type="entry name" value="Bact_polysacc_biosynth/exp"/>
</dbReference>
<dbReference type="GO" id="GO:0005524">
    <property type="term" value="F:ATP binding"/>
    <property type="evidence" value="ECO:0007669"/>
    <property type="project" value="UniProtKB-KW"/>
</dbReference>
<accession>A0A1J5SPZ5</accession>
<feature type="domain" description="Polysaccharide chain length determinant N-terminal" evidence="11">
    <location>
        <begin position="34"/>
        <end position="118"/>
    </location>
</feature>
<dbReference type="PANTHER" id="PTHR32309:SF13">
    <property type="entry name" value="FERRIC ENTEROBACTIN TRANSPORT PROTEIN FEPE"/>
    <property type="match status" value="1"/>
</dbReference>
<sequence>MSDVPQQTPPPKPPPPPAAAREEDEIVERRTLRDYYIILRERFWIAFPLALLVSLGVGYYQSRQTPMYMSTATMQFEKPDRIVTTEGVTNPAVQSEIDINTNIEILKSDRLRERVIHSLTPEEVKILQRPYLKDLPPGASPPSAAAAMPNVDVSAVRNSLLIRITTTDRDPEAAKIIADKYVDQFMQYLLENVGGKNEYAVDWLTSRAEQLRRESEAAALKLQNFMQAQGMVSLDDSTNLITARLQAVSNALTQNQLQLLQLQAQYSQIQQYIQSGQNLLEIQAIATHGEIPSLVSQLMSLKQQQQVLAERYLERYPKMIDIANQISVAQSQLDKAIKLAVDEIKSQLAKTIDAEKRLEAEKAIQEKAFLHLGDVRTEYESLKNQSDVKRKNYMDILDRLNQTQTTSNIDKIPLRPLDRAQIAGAPYTPNMGRIIKTCTGLGVLVFLGVAVGLSFIDDRIKSAWDVEHFIGANLLGIIPEIGQIKDEDKYQLVLNNKPNPGQESFLSVYSSVKIQSKLDFPKSILVTSTIPGEGKTLVSCNLAGAFARHGRNTLLIDCDLRRPMLHRHYKQANNNGLISWYENGADLESDLLGNPHLGIVKIGENLSLLCSGGRSKTPSELLESNTFAQLLERLKRRFDLIVVDSPPLGAVTDSLLIAERIDEVIYVCRFNRAYRKHIKLYIKALRSGKNEILGIVLNGLSPRRIEYYSNYRYYRSYKKYYGAQT</sequence>
<feature type="domain" description="CobQ/CobB/MinD/ParA nucleotide binding" evidence="10">
    <location>
        <begin position="524"/>
        <end position="703"/>
    </location>
</feature>
<dbReference type="AlphaFoldDB" id="A0A1J5SPZ5"/>
<evidence type="ECO:0000256" key="8">
    <source>
        <dbReference type="SAM" id="MobiDB-lite"/>
    </source>
</evidence>
<dbReference type="CDD" id="cd05387">
    <property type="entry name" value="BY-kinase"/>
    <property type="match status" value="1"/>
</dbReference>
<dbReference type="GO" id="GO:0004715">
    <property type="term" value="F:non-membrane spanning protein tyrosine kinase activity"/>
    <property type="evidence" value="ECO:0007669"/>
    <property type="project" value="UniProtKB-EC"/>
</dbReference>
<evidence type="ECO:0000256" key="9">
    <source>
        <dbReference type="SAM" id="Phobius"/>
    </source>
</evidence>
<dbReference type="GO" id="GO:0005886">
    <property type="term" value="C:plasma membrane"/>
    <property type="evidence" value="ECO:0007669"/>
    <property type="project" value="UniProtKB-SubCell"/>
</dbReference>
<dbReference type="InterPro" id="IPR027417">
    <property type="entry name" value="P-loop_NTPase"/>
</dbReference>
<keyword evidence="12" id="KW-0808">Transferase</keyword>
<feature type="transmembrane region" description="Helical" evidence="9">
    <location>
        <begin position="43"/>
        <end position="60"/>
    </location>
</feature>
<evidence type="ECO:0000259" key="10">
    <source>
        <dbReference type="Pfam" id="PF01656"/>
    </source>
</evidence>
<dbReference type="InterPro" id="IPR003856">
    <property type="entry name" value="LPS_length_determ_N"/>
</dbReference>
<evidence type="ECO:0000259" key="11">
    <source>
        <dbReference type="Pfam" id="PF02706"/>
    </source>
</evidence>
<keyword evidence="4" id="KW-0547">Nucleotide-binding</keyword>
<dbReference type="PANTHER" id="PTHR32309">
    <property type="entry name" value="TYROSINE-PROTEIN KINASE"/>
    <property type="match status" value="1"/>
</dbReference>
<dbReference type="InterPro" id="IPR002586">
    <property type="entry name" value="CobQ/CobB/MinD/ParA_Nub-bd_dom"/>
</dbReference>
<feature type="compositionally biased region" description="Pro residues" evidence="8">
    <location>
        <begin position="7"/>
        <end position="18"/>
    </location>
</feature>
<evidence type="ECO:0000256" key="6">
    <source>
        <dbReference type="ARBA" id="ARBA00022989"/>
    </source>
</evidence>
<dbReference type="Pfam" id="PF02706">
    <property type="entry name" value="Wzz"/>
    <property type="match status" value="1"/>
</dbReference>
<keyword evidence="12" id="KW-0418">Kinase</keyword>
<dbReference type="SUPFAM" id="SSF52540">
    <property type="entry name" value="P-loop containing nucleoside triphosphate hydrolases"/>
    <property type="match status" value="1"/>
</dbReference>